<protein>
    <recommendedName>
        <fullName evidence="9">Peptidase S59 domain-containing protein</fullName>
    </recommendedName>
</protein>
<evidence type="ECO:0000256" key="4">
    <source>
        <dbReference type="ARBA" id="ARBA00022927"/>
    </source>
</evidence>
<name>A0AAP0I9A3_9MAGN</name>
<dbReference type="AlphaFoldDB" id="A0AAP0I9A3"/>
<gene>
    <name evidence="10" type="ORF">Scep_018630</name>
</gene>
<feature type="region of interest" description="Disordered" evidence="8">
    <location>
        <begin position="296"/>
        <end position="324"/>
    </location>
</feature>
<evidence type="ECO:0000256" key="8">
    <source>
        <dbReference type="SAM" id="MobiDB-lite"/>
    </source>
</evidence>
<reference evidence="10 11" key="1">
    <citation type="submission" date="2024-01" db="EMBL/GenBank/DDBJ databases">
        <title>Genome assemblies of Stephania.</title>
        <authorList>
            <person name="Yang L."/>
        </authorList>
    </citation>
    <scope>NUCLEOTIDE SEQUENCE [LARGE SCALE GENOMIC DNA]</scope>
    <source>
        <strain evidence="10">JXDWG</strain>
        <tissue evidence="10">Leaf</tissue>
    </source>
</reference>
<feature type="domain" description="Peptidase S59" evidence="9">
    <location>
        <begin position="71"/>
        <end position="207"/>
    </location>
</feature>
<keyword evidence="2" id="KW-0813">Transport</keyword>
<dbReference type="InterPro" id="IPR021967">
    <property type="entry name" value="Nup98_C"/>
</dbReference>
<dbReference type="FunFam" id="1.25.40.690:FF:000002">
    <property type="entry name" value="Nuclear pore complex protein NUP96"/>
    <property type="match status" value="1"/>
</dbReference>
<organism evidence="10 11">
    <name type="scientific">Stephania cephalantha</name>
    <dbReference type="NCBI Taxonomy" id="152367"/>
    <lineage>
        <taxon>Eukaryota</taxon>
        <taxon>Viridiplantae</taxon>
        <taxon>Streptophyta</taxon>
        <taxon>Embryophyta</taxon>
        <taxon>Tracheophyta</taxon>
        <taxon>Spermatophyta</taxon>
        <taxon>Magnoliopsida</taxon>
        <taxon>Ranunculales</taxon>
        <taxon>Menispermaceae</taxon>
        <taxon>Menispermoideae</taxon>
        <taxon>Cissampelideae</taxon>
        <taxon>Stephania</taxon>
    </lineage>
</organism>
<evidence type="ECO:0000259" key="9">
    <source>
        <dbReference type="PROSITE" id="PS51434"/>
    </source>
</evidence>
<proteinExistence type="predicted"/>
<dbReference type="SUPFAM" id="SSF82215">
    <property type="entry name" value="C-terminal autoproteolytic domain of nucleoporin nup98"/>
    <property type="match status" value="1"/>
</dbReference>
<keyword evidence="11" id="KW-1185">Reference proteome</keyword>
<dbReference type="InterPro" id="IPR037665">
    <property type="entry name" value="Nucleoporin_S59-like"/>
</dbReference>
<dbReference type="Pfam" id="PF12110">
    <property type="entry name" value="Nup96"/>
    <property type="match status" value="1"/>
</dbReference>
<dbReference type="InterPro" id="IPR036903">
    <property type="entry name" value="Nup98_auto-Pept-S59_dom_sf"/>
</dbReference>
<evidence type="ECO:0000256" key="3">
    <source>
        <dbReference type="ARBA" id="ARBA00022816"/>
    </source>
</evidence>
<evidence type="ECO:0000256" key="2">
    <source>
        <dbReference type="ARBA" id="ARBA00022448"/>
    </source>
</evidence>
<sequence length="1065" mass="120554">MASPSAMTLTGTSNGICNLRCNGTFGSLDGRQMEVGTSEPNTCSTFDMGSSLCLRSNDVDACFQSLPVLCSPDYFMVPSLEELGNQESIDLGHCSRVKDFTVGRIGYGSVRFLGETDVRWLNLDQIVKFGRHEIVVYEDENYKPVIGHGLNKAAEVTLILQVKSSALKEKRMVDVVTRLRSSTEKQGASFLSFDSLSGEWKFVVPHFSRFGLTEDDEEDIIMDEVNVVQHSREMDDDELSEIAEEAQFDPDDSLLPHSLPTHLGLNPIKMQEMRMLMFPADEDGETFEGPFSDEKQSFGKDRIRSNPHHSAHKMTNRSGLPTVRRTPMPLLEYNVTRSHSSPPGNILMAWENKGMPIKRAKIEGFKLDLKCETPITGSHSKSIVDAGLFMGRSFRVGWGPNGVLFHTGAPVGKTDSWKGLSSVITVEKIAIDKIVRDENDKVNEELVDSCFISPLNFHKSLCHETAELELGPSRLKLQKLVSDRVTLPEICRGYIEIVERQLDVPGLTATSRMVLMHQVMVWELIKVLFSVTEFSGHFKPLNVDDEEDVMHDDKEGTPDIDMEALPLVRRAAFSHWLRESVYHRVQDEISCLNESSDLKHIFLLLTGRQLDAAVELAAFRGDVRLGCLLSQAGGSIVNRSDISRQLDLWRMNGLDFNFVEKDRIKLYELLSGNIQGALGSMKLDWKRYLGLLMWYQLPPNTSLPEIFHAYEQLLEEGKAPYPVPMYIDEGPSEDSMNWRVGDRFDLSYYLMLLHGNDDNEFKDLKTMFSAFSSAHDPLDYHMIWHQRAILEAVGAFSSNDLCILDMSLVSQLLCLGQCHWAIYVALHMPYHENYPYLHARLIREILFQYCEIWSTEETQRQFIEDLGVPSSWMHEAIAVYFNYQRDHSKALDHFLESHNWQRAHSVFMTSVAHSLFLSGDHSEIWRLSTSMENHKSEIADWDLGAGIYISFYHIKSTLQEESSMDESDVSPEAKHVACKDFFDRLNESLAVWGNRIPVDARATYSKMAEEICTLLLSNGEKGGSASEVPLSFEAVVGAPLPEDLRSCHLQEAISLFTYFLSETTT</sequence>
<dbReference type="GO" id="GO:0051028">
    <property type="term" value="P:mRNA transport"/>
    <property type="evidence" value="ECO:0007669"/>
    <property type="project" value="UniProtKB-KW"/>
</dbReference>
<keyword evidence="3" id="KW-0509">mRNA transport</keyword>
<keyword evidence="6" id="KW-0906">Nuclear pore complex</keyword>
<evidence type="ECO:0000256" key="1">
    <source>
        <dbReference type="ARBA" id="ARBA00004567"/>
    </source>
</evidence>
<evidence type="ECO:0000313" key="11">
    <source>
        <dbReference type="Proteomes" id="UP001419268"/>
    </source>
</evidence>
<evidence type="ECO:0000256" key="6">
    <source>
        <dbReference type="ARBA" id="ARBA00023132"/>
    </source>
</evidence>
<dbReference type="Proteomes" id="UP001419268">
    <property type="component" value="Unassembled WGS sequence"/>
</dbReference>
<dbReference type="EMBL" id="JBBNAG010000008">
    <property type="protein sequence ID" value="KAK9111111.1"/>
    <property type="molecule type" value="Genomic_DNA"/>
</dbReference>
<dbReference type="Gene3D" id="1.25.40.690">
    <property type="match status" value="1"/>
</dbReference>
<dbReference type="Gene3D" id="3.30.1610.10">
    <property type="entry name" value="Peptidase S59, nucleoporin"/>
    <property type="match status" value="1"/>
</dbReference>
<comment type="subcellular location">
    <subcellularLocation>
        <location evidence="1">Nucleus</location>
        <location evidence="1">Nuclear pore complex</location>
    </subcellularLocation>
</comment>
<comment type="caution">
    <text evidence="10">The sequence shown here is derived from an EMBL/GenBank/DDBJ whole genome shotgun (WGS) entry which is preliminary data.</text>
</comment>
<dbReference type="PANTHER" id="PTHR23198">
    <property type="entry name" value="NUCLEOPORIN"/>
    <property type="match status" value="1"/>
</dbReference>
<keyword evidence="5" id="KW-0811">Translocation</keyword>
<dbReference type="Pfam" id="PF04096">
    <property type="entry name" value="Nucleoporin2"/>
    <property type="match status" value="1"/>
</dbReference>
<dbReference type="GO" id="GO:0017056">
    <property type="term" value="F:structural constituent of nuclear pore"/>
    <property type="evidence" value="ECO:0007669"/>
    <property type="project" value="InterPro"/>
</dbReference>
<dbReference type="InterPro" id="IPR007230">
    <property type="entry name" value="Nup98_auto-Pept-S59_dom"/>
</dbReference>
<dbReference type="PANTHER" id="PTHR23198:SF26">
    <property type="entry name" value="NUCLEAR PORE COMPLEX PROTEIN NUP96"/>
    <property type="match status" value="1"/>
</dbReference>
<evidence type="ECO:0000256" key="5">
    <source>
        <dbReference type="ARBA" id="ARBA00023010"/>
    </source>
</evidence>
<keyword evidence="7" id="KW-0539">Nucleus</keyword>
<accession>A0AAP0I9A3</accession>
<keyword evidence="4" id="KW-0653">Protein transport</keyword>
<feature type="compositionally biased region" description="Basic residues" evidence="8">
    <location>
        <begin position="305"/>
        <end position="315"/>
    </location>
</feature>
<dbReference type="PROSITE" id="PS51434">
    <property type="entry name" value="NUP_C"/>
    <property type="match status" value="1"/>
</dbReference>
<evidence type="ECO:0000313" key="10">
    <source>
        <dbReference type="EMBL" id="KAK9111111.1"/>
    </source>
</evidence>
<dbReference type="GO" id="GO:0015031">
    <property type="term" value="P:protein transport"/>
    <property type="evidence" value="ECO:0007669"/>
    <property type="project" value="UniProtKB-KW"/>
</dbReference>
<dbReference type="GO" id="GO:0005643">
    <property type="term" value="C:nuclear pore"/>
    <property type="evidence" value="ECO:0007669"/>
    <property type="project" value="UniProtKB-SubCell"/>
</dbReference>
<evidence type="ECO:0000256" key="7">
    <source>
        <dbReference type="ARBA" id="ARBA00023242"/>
    </source>
</evidence>